<evidence type="ECO:0000313" key="4">
    <source>
        <dbReference type="EMBL" id="SDH28157.1"/>
    </source>
</evidence>
<dbReference type="Pfam" id="PF13439">
    <property type="entry name" value="Glyco_transf_4"/>
    <property type="match status" value="1"/>
</dbReference>
<dbReference type="Gene3D" id="3.40.50.2000">
    <property type="entry name" value="Glycogen Phosphorylase B"/>
    <property type="match status" value="2"/>
</dbReference>
<feature type="domain" description="Glycosyltransferase subfamily 4-like N-terminal" evidence="3">
    <location>
        <begin position="16"/>
        <end position="168"/>
    </location>
</feature>
<evidence type="ECO:0000256" key="1">
    <source>
        <dbReference type="ARBA" id="ARBA00022679"/>
    </source>
</evidence>
<dbReference type="InterPro" id="IPR028098">
    <property type="entry name" value="Glyco_trans_4-like_N"/>
</dbReference>
<protein>
    <submittedName>
        <fullName evidence="4">Mannosyltransferase</fullName>
    </submittedName>
</protein>
<dbReference type="OrthoDB" id="9801609at2"/>
<dbReference type="RefSeq" id="WP_089837487.1">
    <property type="nucleotide sequence ID" value="NZ_FNBN01000010.1"/>
</dbReference>
<reference evidence="4 5" key="1">
    <citation type="submission" date="2016-10" db="EMBL/GenBank/DDBJ databases">
        <authorList>
            <person name="de Groot N.N."/>
        </authorList>
    </citation>
    <scope>NUCLEOTIDE SEQUENCE [LARGE SCALE GENOMIC DNA]</scope>
    <source>
        <strain evidence="4 5">DSM 527</strain>
    </source>
</reference>
<dbReference type="Pfam" id="PF00534">
    <property type="entry name" value="Glycos_transf_1"/>
    <property type="match status" value="1"/>
</dbReference>
<dbReference type="AlphaFoldDB" id="A0A1G8B4N7"/>
<proteinExistence type="predicted"/>
<gene>
    <name evidence="4" type="ORF">SAMN04488121_110124</name>
</gene>
<name>A0A1G8B4N7_CHIFI</name>
<dbReference type="PANTHER" id="PTHR46401">
    <property type="entry name" value="GLYCOSYLTRANSFERASE WBBK-RELATED"/>
    <property type="match status" value="1"/>
</dbReference>
<dbReference type="SUPFAM" id="SSF53756">
    <property type="entry name" value="UDP-Glycosyltransferase/glycogen phosphorylase"/>
    <property type="match status" value="1"/>
</dbReference>
<dbReference type="PANTHER" id="PTHR46401:SF2">
    <property type="entry name" value="GLYCOSYLTRANSFERASE WBBK-RELATED"/>
    <property type="match status" value="1"/>
</dbReference>
<evidence type="ECO:0000259" key="2">
    <source>
        <dbReference type="Pfam" id="PF00534"/>
    </source>
</evidence>
<accession>A0A1G8B4N7</accession>
<sequence>MQIFLDNIVFTIQKAGGVSVYWYELLQGMCNAGLAVNFLNAGLNPSNIFEQQLDYQRHPCIRESWIPPKYLRYLPLRYTLPRNAIFHGGYLRVSPQKDIVNIMTVHDFAHERRIATPFPRGLANTRQKAYGIKRADGIICISDSTRKELLHFYPDTDPAKLKVVHHGIADTFFPLDKKDPSVHVLPASATSPYILYVGGRNNYKNFNIALDVIAQLPAQYKLVVAGGGTWTKQEQLLAEEKIRGRYVVMEHVRPSELNTLYNYAWCLLYPSCYEGFGFPPGEAMKAGCPVVASNCTSIPEVTGNAGLLTTEITAAAFAEKILLLEDQAFRQQVIQAGIAQARLFTWQKSVRETIRFYKDCWNNKFSL</sequence>
<dbReference type="STRING" id="104663.SAMN04488121_110124"/>
<keyword evidence="1 4" id="KW-0808">Transferase</keyword>
<dbReference type="GO" id="GO:0016757">
    <property type="term" value="F:glycosyltransferase activity"/>
    <property type="evidence" value="ECO:0007669"/>
    <property type="project" value="UniProtKB-KW"/>
</dbReference>
<dbReference type="EMBL" id="FNBN01000010">
    <property type="protein sequence ID" value="SDH28157.1"/>
    <property type="molecule type" value="Genomic_DNA"/>
</dbReference>
<dbReference type="CDD" id="cd03809">
    <property type="entry name" value="GT4_MtfB-like"/>
    <property type="match status" value="1"/>
</dbReference>
<feature type="domain" description="Glycosyl transferase family 1" evidence="2">
    <location>
        <begin position="188"/>
        <end position="337"/>
    </location>
</feature>
<evidence type="ECO:0000259" key="3">
    <source>
        <dbReference type="Pfam" id="PF13439"/>
    </source>
</evidence>
<dbReference type="Proteomes" id="UP000199045">
    <property type="component" value="Unassembled WGS sequence"/>
</dbReference>
<keyword evidence="4" id="KW-0328">Glycosyltransferase</keyword>
<organism evidence="4 5">
    <name type="scientific">Chitinophaga filiformis</name>
    <name type="common">Myxococcus filiformis</name>
    <name type="synonym">Flexibacter filiformis</name>
    <dbReference type="NCBI Taxonomy" id="104663"/>
    <lineage>
        <taxon>Bacteria</taxon>
        <taxon>Pseudomonadati</taxon>
        <taxon>Bacteroidota</taxon>
        <taxon>Chitinophagia</taxon>
        <taxon>Chitinophagales</taxon>
        <taxon>Chitinophagaceae</taxon>
        <taxon>Chitinophaga</taxon>
    </lineage>
</organism>
<dbReference type="InterPro" id="IPR001296">
    <property type="entry name" value="Glyco_trans_1"/>
</dbReference>
<evidence type="ECO:0000313" key="5">
    <source>
        <dbReference type="Proteomes" id="UP000199045"/>
    </source>
</evidence>
<dbReference type="GO" id="GO:0009103">
    <property type="term" value="P:lipopolysaccharide biosynthetic process"/>
    <property type="evidence" value="ECO:0007669"/>
    <property type="project" value="TreeGrafter"/>
</dbReference>